<evidence type="ECO:0000256" key="3">
    <source>
        <dbReference type="ARBA" id="ARBA00022676"/>
    </source>
</evidence>
<evidence type="ECO:0000256" key="9">
    <source>
        <dbReference type="ARBA" id="ARBA00023136"/>
    </source>
</evidence>
<keyword evidence="4 13" id="KW-0808">Transferase</keyword>
<sequence>MASIRRTLSPVARAGNVANVEGFSVASPLSKSSSSPQNSPSSVTSLDSRAFLLGVFYPRSLRAIERSNSKPKGQLWRKVLFHFFICFMVGVSIGLIPLASTNLSLNLMSKDSQHQDFSFEIISRVGNLRSLENLKTNETSLVDEDVKFDATLISEVQEQELTNGVAYNASDSKFGEDLYLDSQKLLIIVTPTYNRLFQAYYLHHLSQTLKLVSPPLLWIVIEMNSQSDETADILRSSGIMYRHLVCKMNLTNTSHRNILMRNVAIAHIETHRLNGIVYFADDDNIYSVELFQQMRDIRRFGTWTVARLSEDRSGIVLQGPICDGSQVIGWHTNNESDGKSKRFHAEMPGFAFNSTILWDRKKWHRPNPQPIRQLESVKENLWVSTLIEQIVEDEGEMEGLMNDCSRVMVWHIDLESSYSFYPQKWITENNLDAIWNLPLA</sequence>
<dbReference type="EMBL" id="ASHM01010823">
    <property type="protein sequence ID" value="PNX92691.1"/>
    <property type="molecule type" value="Genomic_DNA"/>
</dbReference>
<evidence type="ECO:0000313" key="15">
    <source>
        <dbReference type="EMBL" id="PNX92701.1"/>
    </source>
</evidence>
<dbReference type="SUPFAM" id="SSF53448">
    <property type="entry name" value="Nucleotide-diphospho-sugar transferases"/>
    <property type="match status" value="1"/>
</dbReference>
<dbReference type="PANTHER" id="PTHR10896">
    <property type="entry name" value="GALACTOSYLGALACTOSYLXYLOSYLPROTEIN 3-BETA-GLUCURONOSYLTRANSFERASE BETA-1,3-GLUCURONYLTRANSFERASE"/>
    <property type="match status" value="1"/>
</dbReference>
<comment type="similarity">
    <text evidence="2 13">Belongs to the glycosyltransferase 43 family.</text>
</comment>
<evidence type="ECO:0000256" key="11">
    <source>
        <dbReference type="ARBA" id="ARBA00023316"/>
    </source>
</evidence>
<comment type="cofactor">
    <cofactor evidence="12">
        <name>Mn(2+)</name>
        <dbReference type="ChEBI" id="CHEBI:29035"/>
    </cofactor>
</comment>
<dbReference type="EMBL" id="ASHM01001869">
    <property type="protein sequence ID" value="PNY07409.1"/>
    <property type="molecule type" value="Genomic_DNA"/>
</dbReference>
<dbReference type="GO" id="GO:0009834">
    <property type="term" value="P:plant-type secondary cell wall biogenesis"/>
    <property type="evidence" value="ECO:0007669"/>
    <property type="project" value="TreeGrafter"/>
</dbReference>
<evidence type="ECO:0000256" key="12">
    <source>
        <dbReference type="PIRSR" id="PIRSR605027-3"/>
    </source>
</evidence>
<evidence type="ECO:0000256" key="4">
    <source>
        <dbReference type="ARBA" id="ARBA00022679"/>
    </source>
</evidence>
<reference evidence="16 17" key="2">
    <citation type="journal article" date="2017" name="Front. Plant Sci.">
        <title>Gene Classification and Mining of Molecular Markers Useful in Red Clover (Trifolium pratense) Breeding.</title>
        <authorList>
            <person name="Istvanek J."/>
            <person name="Dluhosova J."/>
            <person name="Dluhos P."/>
            <person name="Patkova L."/>
            <person name="Nedelnik J."/>
            <person name="Repkova J."/>
        </authorList>
    </citation>
    <scope>NUCLEOTIDE SEQUENCE [LARGE SCALE GENOMIC DNA]</scope>
    <source>
        <strain evidence="17">cv. Tatra</strain>
        <tissue evidence="16">Young leaves</tissue>
    </source>
</reference>
<dbReference type="STRING" id="57577.A0A2K3NWJ6"/>
<dbReference type="Proteomes" id="UP000236291">
    <property type="component" value="Unassembled WGS sequence"/>
</dbReference>
<dbReference type="PANTHER" id="PTHR10896:SF20">
    <property type="entry name" value="BETA-1,4-XYLOSYLTRANSFERASE IRX9L-RELATED"/>
    <property type="match status" value="1"/>
</dbReference>
<evidence type="ECO:0000313" key="14">
    <source>
        <dbReference type="EMBL" id="PNX92691.1"/>
    </source>
</evidence>
<evidence type="ECO:0000256" key="6">
    <source>
        <dbReference type="ARBA" id="ARBA00022968"/>
    </source>
</evidence>
<evidence type="ECO:0000256" key="8">
    <source>
        <dbReference type="ARBA" id="ARBA00023034"/>
    </source>
</evidence>
<keyword evidence="11 13" id="KW-0961">Cell wall biogenesis/degradation</keyword>
<dbReference type="InterPro" id="IPR029044">
    <property type="entry name" value="Nucleotide-diphossugar_trans"/>
</dbReference>
<feature type="transmembrane region" description="Helical" evidence="13">
    <location>
        <begin position="79"/>
        <end position="99"/>
    </location>
</feature>
<dbReference type="GO" id="GO:0042285">
    <property type="term" value="F:xylosyltransferase activity"/>
    <property type="evidence" value="ECO:0007669"/>
    <property type="project" value="TreeGrafter"/>
</dbReference>
<dbReference type="AlphaFoldDB" id="A0A2K3NWJ6"/>
<proteinExistence type="inferred from homology"/>
<dbReference type="FunFam" id="3.90.550.10:FF:000064">
    <property type="entry name" value="Glycosyltransferases"/>
    <property type="match status" value="1"/>
</dbReference>
<name>A0A2K3NWJ6_TRIPR</name>
<evidence type="ECO:0000256" key="2">
    <source>
        <dbReference type="ARBA" id="ARBA00007706"/>
    </source>
</evidence>
<comment type="caution">
    <text evidence="16">The sequence shown here is derived from an EMBL/GenBank/DDBJ whole genome shotgun (WGS) entry which is preliminary data.</text>
</comment>
<keyword evidence="12" id="KW-0479">Metal-binding</keyword>
<evidence type="ECO:0000313" key="16">
    <source>
        <dbReference type="EMBL" id="PNY07409.1"/>
    </source>
</evidence>
<dbReference type="GO" id="GO:0010417">
    <property type="term" value="P:glucuronoxylan biosynthetic process"/>
    <property type="evidence" value="ECO:0007669"/>
    <property type="project" value="TreeGrafter"/>
</dbReference>
<comment type="subcellular location">
    <subcellularLocation>
        <location evidence="1 13">Golgi apparatus membrane</location>
        <topology evidence="1 13">Single-pass type II membrane protein</topology>
    </subcellularLocation>
</comment>
<keyword evidence="7 13" id="KW-1133">Transmembrane helix</keyword>
<keyword evidence="3" id="KW-0328">Glycosyltransferase</keyword>
<protein>
    <recommendedName>
        <fullName evidence="13">Glycosyltransferases</fullName>
        <ecNumber evidence="13">2.4.-.-</ecNumber>
    </recommendedName>
</protein>
<evidence type="ECO:0000256" key="10">
    <source>
        <dbReference type="ARBA" id="ARBA00023180"/>
    </source>
</evidence>
<keyword evidence="9 13" id="KW-0472">Membrane</keyword>
<dbReference type="GO" id="GO:0071555">
    <property type="term" value="P:cell wall organization"/>
    <property type="evidence" value="ECO:0007669"/>
    <property type="project" value="UniProtKB-KW"/>
</dbReference>
<evidence type="ECO:0000256" key="1">
    <source>
        <dbReference type="ARBA" id="ARBA00004323"/>
    </source>
</evidence>
<evidence type="ECO:0000256" key="13">
    <source>
        <dbReference type="RuleBase" id="RU363127"/>
    </source>
</evidence>
<organism evidence="16 17">
    <name type="scientific">Trifolium pratense</name>
    <name type="common">Red clover</name>
    <dbReference type="NCBI Taxonomy" id="57577"/>
    <lineage>
        <taxon>Eukaryota</taxon>
        <taxon>Viridiplantae</taxon>
        <taxon>Streptophyta</taxon>
        <taxon>Embryophyta</taxon>
        <taxon>Tracheophyta</taxon>
        <taxon>Spermatophyta</taxon>
        <taxon>Magnoliopsida</taxon>
        <taxon>eudicotyledons</taxon>
        <taxon>Gunneridae</taxon>
        <taxon>Pentapetalae</taxon>
        <taxon>rosids</taxon>
        <taxon>fabids</taxon>
        <taxon>Fabales</taxon>
        <taxon>Fabaceae</taxon>
        <taxon>Papilionoideae</taxon>
        <taxon>50 kb inversion clade</taxon>
        <taxon>NPAAA clade</taxon>
        <taxon>Hologalegina</taxon>
        <taxon>IRL clade</taxon>
        <taxon>Trifolieae</taxon>
        <taxon>Trifolium</taxon>
    </lineage>
</organism>
<dbReference type="EC" id="2.4.-.-" evidence="13"/>
<dbReference type="InterPro" id="IPR005027">
    <property type="entry name" value="Glyco_trans_43"/>
</dbReference>
<evidence type="ECO:0000313" key="17">
    <source>
        <dbReference type="Proteomes" id="UP000236291"/>
    </source>
</evidence>
<dbReference type="Pfam" id="PF03360">
    <property type="entry name" value="Glyco_transf_43"/>
    <property type="match status" value="1"/>
</dbReference>
<dbReference type="GO" id="GO:0015018">
    <property type="term" value="F:galactosylgalactosylxylosylprotein 3-beta-glucuronosyltransferase activity"/>
    <property type="evidence" value="ECO:0007669"/>
    <property type="project" value="InterPro"/>
</dbReference>
<dbReference type="GO" id="GO:0046872">
    <property type="term" value="F:metal ion binding"/>
    <property type="evidence" value="ECO:0007669"/>
    <property type="project" value="UniProtKB-KW"/>
</dbReference>
<reference evidence="16 17" key="1">
    <citation type="journal article" date="2014" name="Am. J. Bot.">
        <title>Genome assembly and annotation for red clover (Trifolium pratense; Fabaceae).</title>
        <authorList>
            <person name="Istvanek J."/>
            <person name="Jaros M."/>
            <person name="Krenek A."/>
            <person name="Repkova J."/>
        </authorList>
    </citation>
    <scope>NUCLEOTIDE SEQUENCE [LARGE SCALE GENOMIC DNA]</scope>
    <source>
        <strain evidence="17">cv. Tatra</strain>
        <tissue evidence="16">Young leaves</tissue>
    </source>
</reference>
<dbReference type="CDD" id="cd00218">
    <property type="entry name" value="GlcAT-I"/>
    <property type="match status" value="1"/>
</dbReference>
<evidence type="ECO:0000256" key="7">
    <source>
        <dbReference type="ARBA" id="ARBA00022989"/>
    </source>
</evidence>
<keyword evidence="6 13" id="KW-0735">Signal-anchor</keyword>
<feature type="binding site" evidence="12">
    <location>
        <position position="283"/>
    </location>
    <ligand>
        <name>Mn(2+)</name>
        <dbReference type="ChEBI" id="CHEBI:29035"/>
    </ligand>
</feature>
<accession>A0A2K3NWJ6</accession>
<keyword evidence="5 13" id="KW-0812">Transmembrane</keyword>
<keyword evidence="12" id="KW-0464">Manganese</keyword>
<keyword evidence="10" id="KW-0325">Glycoprotein</keyword>
<comment type="function">
    <text evidence="13">Involved in the synthesis of glucuronoxylan hemicellulose in secondary cell walls.</text>
</comment>
<evidence type="ECO:0000256" key="5">
    <source>
        <dbReference type="ARBA" id="ARBA00022692"/>
    </source>
</evidence>
<gene>
    <name evidence="16" type="ORF">L195_g003905</name>
    <name evidence="14" type="ORF">L195_g015832</name>
    <name evidence="15" type="ORF">L195_g015842</name>
</gene>
<keyword evidence="8 13" id="KW-0333">Golgi apparatus</keyword>
<dbReference type="Gene3D" id="3.90.550.10">
    <property type="entry name" value="Spore Coat Polysaccharide Biosynthesis Protein SpsA, Chain A"/>
    <property type="match status" value="1"/>
</dbReference>
<dbReference type="GO" id="GO:0000139">
    <property type="term" value="C:Golgi membrane"/>
    <property type="evidence" value="ECO:0007669"/>
    <property type="project" value="UniProtKB-SubCell"/>
</dbReference>
<dbReference type="EMBL" id="ASHM01010829">
    <property type="protein sequence ID" value="PNX92701.1"/>
    <property type="molecule type" value="Genomic_DNA"/>
</dbReference>